<dbReference type="EMBL" id="AYZO01000034">
    <property type="protein sequence ID" value="KRN10140.1"/>
    <property type="molecule type" value="Genomic_DNA"/>
</dbReference>
<evidence type="ECO:0000313" key="2">
    <source>
        <dbReference type="EMBL" id="KRN10140.1"/>
    </source>
</evidence>
<comment type="caution">
    <text evidence="1">The sequence shown here is derived from an EMBL/GenBank/DDBJ whole genome shotgun (WGS) entry which is preliminary data.</text>
</comment>
<dbReference type="EMBL" id="CAKC01000033">
    <property type="protein sequence ID" value="CCI86692.1"/>
    <property type="molecule type" value="Genomic_DNA"/>
</dbReference>
<dbReference type="Proteomes" id="UP000051521">
    <property type="component" value="Unassembled WGS sequence"/>
</dbReference>
<accession>I7J258</accession>
<dbReference type="PATRIC" id="fig|1423751.3.peg.1243"/>
<name>I7J258_9LACO</name>
<dbReference type="AlphaFoldDB" id="I7J258"/>
<dbReference type="NCBIfam" id="TIGR01637">
    <property type="entry name" value="phage_arpU"/>
    <property type="match status" value="1"/>
</dbReference>
<evidence type="ECO:0000313" key="1">
    <source>
        <dbReference type="EMBL" id="CCI86692.1"/>
    </source>
</evidence>
<dbReference type="RefSeq" id="WP_008472711.1">
    <property type="nucleotide sequence ID" value="NZ_AYZO01000034.1"/>
</dbReference>
<evidence type="ECO:0000313" key="3">
    <source>
        <dbReference type="Proteomes" id="UP000009326"/>
    </source>
</evidence>
<organism evidence="1 3">
    <name type="scientific">Lactobacillus gigeriorum DSM 23908 = CRBIP 24.85</name>
    <dbReference type="NCBI Taxonomy" id="1423751"/>
    <lineage>
        <taxon>Bacteria</taxon>
        <taxon>Bacillati</taxon>
        <taxon>Bacillota</taxon>
        <taxon>Bacilli</taxon>
        <taxon>Lactobacillales</taxon>
        <taxon>Lactobacillaceae</taxon>
        <taxon>Lactobacillus</taxon>
    </lineage>
</organism>
<dbReference type="InterPro" id="IPR006524">
    <property type="entry name" value="ArpU-like"/>
</dbReference>
<reference evidence="2 4" key="2">
    <citation type="journal article" date="2015" name="Genome Announc.">
        <title>Expanding the biotechnology potential of lactobacilli through comparative genomics of 213 strains and associated genera.</title>
        <authorList>
            <person name="Sun Z."/>
            <person name="Harris H.M."/>
            <person name="McCann A."/>
            <person name="Guo C."/>
            <person name="Argimon S."/>
            <person name="Zhang W."/>
            <person name="Yang X."/>
            <person name="Jeffery I.B."/>
            <person name="Cooney J.C."/>
            <person name="Kagawa T.F."/>
            <person name="Liu W."/>
            <person name="Song Y."/>
            <person name="Salvetti E."/>
            <person name="Wrobel A."/>
            <person name="Rasinkangas P."/>
            <person name="Parkhill J."/>
            <person name="Rea M.C."/>
            <person name="O'Sullivan O."/>
            <person name="Ritari J."/>
            <person name="Douillard F.P."/>
            <person name="Paul Ross R."/>
            <person name="Yang R."/>
            <person name="Briner A.E."/>
            <person name="Felis G.E."/>
            <person name="de Vos W.M."/>
            <person name="Barrangou R."/>
            <person name="Klaenhammer T.R."/>
            <person name="Caufield P.W."/>
            <person name="Cui Y."/>
            <person name="Zhang H."/>
            <person name="O'Toole P.W."/>
        </authorList>
    </citation>
    <scope>NUCLEOTIDE SEQUENCE [LARGE SCALE GENOMIC DNA]</scope>
    <source>
        <strain evidence="2 4">DSM 23908</strain>
    </source>
</reference>
<sequence>MYSDEFFDKIDEKKTLDRVARFFSDDLDRLLALSGNNRTYITSPNLEDPGTSSNTNSRDAMLINGITTQLTVDATVTAINHCSYNSQVILKNLLINKHTWAEIERMLYSSHSKVAALRKKALFEFADNFTYQQVKFHCKPVVDLHVYA</sequence>
<evidence type="ECO:0000313" key="4">
    <source>
        <dbReference type="Proteomes" id="UP000051521"/>
    </source>
</evidence>
<dbReference type="STRING" id="1423751.FC38_GL001204"/>
<protein>
    <submittedName>
        <fullName evidence="1">Uncharacterized protein</fullName>
    </submittedName>
</protein>
<gene>
    <name evidence="1" type="ORF">BN52_09000</name>
    <name evidence="2" type="ORF">FC38_GL001204</name>
</gene>
<keyword evidence="4" id="KW-1185">Reference proteome</keyword>
<reference evidence="1 3" key="1">
    <citation type="submission" date="2012-06" db="EMBL/GenBank/DDBJ databases">
        <title>Draft genome sequence of Lactobacillus gigeriorum CRBIP 24.85T, isolated from chicken crop.</title>
        <authorList>
            <person name="Cousin S."/>
            <person name="Ma L."/>
            <person name="Creno S."/>
            <person name="Clermont D."/>
            <person name="Loux V."/>
            <person name="Bizet C."/>
            <person name="Bouchier C."/>
        </authorList>
    </citation>
    <scope>NUCLEOTIDE SEQUENCE [LARGE SCALE GENOMIC DNA]</scope>
    <source>
        <strain evidence="3">CRBIP 24.85T</strain>
        <strain evidence="1">Type strain: CRBIP 24.85</strain>
    </source>
</reference>
<dbReference type="Proteomes" id="UP000009326">
    <property type="component" value="Unassembled WGS sequence"/>
</dbReference>
<proteinExistence type="predicted"/>